<reference evidence="1" key="1">
    <citation type="submission" date="2013-05" db="EMBL/GenBank/DDBJ databases">
        <title>Genome assembly of Cystobacter fuscus DSM 2262.</title>
        <authorList>
            <person name="Sharma G."/>
            <person name="Khatri I."/>
            <person name="Kaur C."/>
            <person name="Mayilraj S."/>
            <person name="Subramanian S."/>
        </authorList>
    </citation>
    <scope>NUCLEOTIDE SEQUENCE [LARGE SCALE GENOMIC DNA]</scope>
    <source>
        <strain evidence="1">DSM 2262</strain>
    </source>
</reference>
<dbReference type="Proteomes" id="UP000011682">
    <property type="component" value="Unassembled WGS sequence"/>
</dbReference>
<name>S9P239_CYSF2</name>
<gene>
    <name evidence="1" type="ORF">D187_006935</name>
</gene>
<accession>S9P239</accession>
<comment type="caution">
    <text evidence="1">The sequence shown here is derived from an EMBL/GenBank/DDBJ whole genome shotgun (WGS) entry which is preliminary data.</text>
</comment>
<dbReference type="AlphaFoldDB" id="S9P239"/>
<evidence type="ECO:0000313" key="2">
    <source>
        <dbReference type="Proteomes" id="UP000011682"/>
    </source>
</evidence>
<proteinExistence type="predicted"/>
<organism evidence="1 2">
    <name type="scientific">Cystobacter fuscus (strain ATCC 25194 / DSM 2262 / NBRC 100088 / M29)</name>
    <dbReference type="NCBI Taxonomy" id="1242864"/>
    <lineage>
        <taxon>Bacteria</taxon>
        <taxon>Pseudomonadati</taxon>
        <taxon>Myxococcota</taxon>
        <taxon>Myxococcia</taxon>
        <taxon>Myxococcales</taxon>
        <taxon>Cystobacterineae</taxon>
        <taxon>Archangiaceae</taxon>
        <taxon>Cystobacter</taxon>
    </lineage>
</organism>
<sequence length="38" mass="4242">MSTRSIPFDARCQEEYLPVPREGSLVPRVAVLVPLPSM</sequence>
<evidence type="ECO:0000313" key="1">
    <source>
        <dbReference type="EMBL" id="EPX57181.1"/>
    </source>
</evidence>
<protein>
    <submittedName>
        <fullName evidence="1">Uncharacterized protein</fullName>
    </submittedName>
</protein>
<dbReference type="EMBL" id="ANAH02000064">
    <property type="protein sequence ID" value="EPX57181.1"/>
    <property type="molecule type" value="Genomic_DNA"/>
</dbReference>
<keyword evidence="2" id="KW-1185">Reference proteome</keyword>